<evidence type="ECO:0000256" key="8">
    <source>
        <dbReference type="PROSITE-ProRule" id="PRU00284"/>
    </source>
</evidence>
<accession>A0A172WVR6</accession>
<dbReference type="Pfam" id="PF00672">
    <property type="entry name" value="HAMP"/>
    <property type="match status" value="1"/>
</dbReference>
<dbReference type="CDD" id="cd06225">
    <property type="entry name" value="HAMP"/>
    <property type="match status" value="1"/>
</dbReference>
<evidence type="ECO:0000256" key="9">
    <source>
        <dbReference type="SAM" id="Coils"/>
    </source>
</evidence>
<dbReference type="SUPFAM" id="SSF58104">
    <property type="entry name" value="Methyl-accepting chemotaxis protein (MCP) signaling domain"/>
    <property type="match status" value="1"/>
</dbReference>
<dbReference type="PANTHER" id="PTHR32089">
    <property type="entry name" value="METHYL-ACCEPTING CHEMOTAXIS PROTEIN MCPB"/>
    <property type="match status" value="1"/>
</dbReference>
<evidence type="ECO:0000256" key="1">
    <source>
        <dbReference type="ARBA" id="ARBA00004141"/>
    </source>
</evidence>
<dbReference type="FunFam" id="1.10.287.950:FF:000001">
    <property type="entry name" value="Methyl-accepting chemotaxis sensory transducer"/>
    <property type="match status" value="1"/>
</dbReference>
<dbReference type="Gene3D" id="1.10.287.950">
    <property type="entry name" value="Methyl-accepting chemotaxis protein"/>
    <property type="match status" value="1"/>
</dbReference>
<evidence type="ECO:0000259" key="13">
    <source>
        <dbReference type="PROSITE" id="PS51753"/>
    </source>
</evidence>
<evidence type="ECO:0000259" key="11">
    <source>
        <dbReference type="PROSITE" id="PS50111"/>
    </source>
</evidence>
<proteinExistence type="inferred from homology"/>
<feature type="domain" description="HBM" evidence="13">
    <location>
        <begin position="44"/>
        <end position="296"/>
    </location>
</feature>
<dbReference type="PROSITE" id="PS50111">
    <property type="entry name" value="CHEMOTAXIS_TRANSDUC_2"/>
    <property type="match status" value="1"/>
</dbReference>
<dbReference type="Proteomes" id="UP000077787">
    <property type="component" value="Chromosome"/>
</dbReference>
<dbReference type="SMART" id="SM01358">
    <property type="entry name" value="HBM"/>
    <property type="match status" value="1"/>
</dbReference>
<evidence type="ECO:0000256" key="3">
    <source>
        <dbReference type="ARBA" id="ARBA00022692"/>
    </source>
</evidence>
<keyword evidence="3 10" id="KW-0812">Transmembrane</keyword>
<name>A0A172WVR6_STUST</name>
<dbReference type="InterPro" id="IPR032255">
    <property type="entry name" value="HBM"/>
</dbReference>
<dbReference type="InterPro" id="IPR003660">
    <property type="entry name" value="HAMP_dom"/>
</dbReference>
<evidence type="ECO:0000313" key="14">
    <source>
        <dbReference type="EMBL" id="ANF27387.1"/>
    </source>
</evidence>
<dbReference type="GO" id="GO:0006935">
    <property type="term" value="P:chemotaxis"/>
    <property type="evidence" value="ECO:0007669"/>
    <property type="project" value="UniProtKB-KW"/>
</dbReference>
<dbReference type="Pfam" id="PF16591">
    <property type="entry name" value="HBM"/>
    <property type="match status" value="1"/>
</dbReference>
<evidence type="ECO:0000256" key="6">
    <source>
        <dbReference type="ARBA" id="ARBA00023224"/>
    </source>
</evidence>
<comment type="similarity">
    <text evidence="7">Belongs to the methyl-accepting chemotaxis (MCP) protein family.</text>
</comment>
<feature type="coiled-coil region" evidence="9">
    <location>
        <begin position="580"/>
        <end position="607"/>
    </location>
</feature>
<feature type="domain" description="Methyl-accepting transducer" evidence="11">
    <location>
        <begin position="380"/>
        <end position="616"/>
    </location>
</feature>
<feature type="transmembrane region" description="Helical" evidence="10">
    <location>
        <begin position="301"/>
        <end position="321"/>
    </location>
</feature>
<evidence type="ECO:0000256" key="7">
    <source>
        <dbReference type="ARBA" id="ARBA00029447"/>
    </source>
</evidence>
<dbReference type="OrthoDB" id="6434013at2"/>
<evidence type="ECO:0000256" key="5">
    <source>
        <dbReference type="ARBA" id="ARBA00023136"/>
    </source>
</evidence>
<dbReference type="PROSITE" id="PS51753">
    <property type="entry name" value="HBM"/>
    <property type="match status" value="1"/>
</dbReference>
<dbReference type="GO" id="GO:0007165">
    <property type="term" value="P:signal transduction"/>
    <property type="evidence" value="ECO:0007669"/>
    <property type="project" value="UniProtKB-KW"/>
</dbReference>
<keyword evidence="6 8" id="KW-0807">Transducer</keyword>
<dbReference type="PANTHER" id="PTHR32089:SF120">
    <property type="entry name" value="METHYL-ACCEPTING CHEMOTAXIS PROTEIN TLPQ"/>
    <property type="match status" value="1"/>
</dbReference>
<evidence type="ECO:0000256" key="2">
    <source>
        <dbReference type="ARBA" id="ARBA00022500"/>
    </source>
</evidence>
<dbReference type="RefSeq" id="WP_064482416.1">
    <property type="nucleotide sequence ID" value="NZ_CP015641.1"/>
</dbReference>
<feature type="domain" description="HAMP" evidence="12">
    <location>
        <begin position="323"/>
        <end position="375"/>
    </location>
</feature>
<dbReference type="CDD" id="cd11386">
    <property type="entry name" value="MCP_signal"/>
    <property type="match status" value="1"/>
</dbReference>
<dbReference type="GO" id="GO:0016020">
    <property type="term" value="C:membrane"/>
    <property type="evidence" value="ECO:0007669"/>
    <property type="project" value="UniProtKB-SubCell"/>
</dbReference>
<sequence>MKGLRSLLLDLSVRRKLLAGFGLVLFITLMIAWISYQALDSVFERFAKLNHVAEIKALVADARQGEKNFLLRKEAVFLEQAREAVEKTISVAQDARNAFESAHSIELMDRIEQDGKEYQTRLAEFAEAMRKRQIAEDNMEEAARDALAGFNAAEAELRRRVQEQIVATSDDESIQTLTLSNQASNLAKQLFDTRRLEKNFVLGGNDRDAEALLAQLDTSAEAGRELKNSLPDGRSSEALSQALARLDQYRAEFLDYRKAQSERVASEEALTERARLIVEVAQTAYASQLEELRTEQRQVRMVLIGATLVALVLSVLCAALITQMIVGPLQQVVAVARRVADGDLSANLAVDRRDELGQLMQAMQQMSESLRSLITRLSDGIAQLATAAEQMSAVTEQTSVGVGQQKLETDQVATAMNEMTATVQDVARNAEAAAHSASSADIQAQQGHSVVKQTIGRIEELARSVSESAESIERLKHHSAGIGNVLDVIKNVADQTNLLALNAAIEAARAGEAGRGFAVVADEVRSLARRTQQSTSEIEQLVVALQSGTEGAVEVMGKSCDLADQTVEAAQLAGEALTAINDAVSSIQQMNQQIATASEQQSAVAEEINRSVSKIRDVADQSAAATEQTSAASSDLARLGGELQAQVSRFRLV</sequence>
<dbReference type="EMBL" id="CP015641">
    <property type="protein sequence ID" value="ANF27387.1"/>
    <property type="molecule type" value="Genomic_DNA"/>
</dbReference>
<comment type="subcellular location">
    <subcellularLocation>
        <location evidence="1">Membrane</location>
        <topology evidence="1">Multi-pass membrane protein</topology>
    </subcellularLocation>
</comment>
<dbReference type="AlphaFoldDB" id="A0A172WVR6"/>
<keyword evidence="9" id="KW-0175">Coiled coil</keyword>
<protein>
    <submittedName>
        <fullName evidence="14">Chemotaxis protein</fullName>
    </submittedName>
</protein>
<dbReference type="Pfam" id="PF00015">
    <property type="entry name" value="MCPsignal"/>
    <property type="match status" value="1"/>
</dbReference>
<gene>
    <name evidence="14" type="ORF">PS273GM_20765</name>
</gene>
<keyword evidence="4 10" id="KW-1133">Transmembrane helix</keyword>
<evidence type="ECO:0000256" key="10">
    <source>
        <dbReference type="SAM" id="Phobius"/>
    </source>
</evidence>
<evidence type="ECO:0000259" key="12">
    <source>
        <dbReference type="PROSITE" id="PS50885"/>
    </source>
</evidence>
<reference evidence="14 15" key="1">
    <citation type="submission" date="2016-05" db="EMBL/GenBank/DDBJ databases">
        <title>Genome sequence of Pseudomonas stutzeri 273 and identification of the exopolysaccharide biosynthesis locus.</title>
        <authorList>
            <person name="Wu S."/>
            <person name="Sun C."/>
        </authorList>
    </citation>
    <scope>NUCLEOTIDE SEQUENCE [LARGE SCALE GENOMIC DNA]</scope>
    <source>
        <strain evidence="14 15">273</strain>
    </source>
</reference>
<dbReference type="Gene3D" id="1.20.1440.210">
    <property type="match status" value="1"/>
</dbReference>
<dbReference type="InterPro" id="IPR004089">
    <property type="entry name" value="MCPsignal_dom"/>
</dbReference>
<dbReference type="Gene3D" id="6.10.340.10">
    <property type="match status" value="1"/>
</dbReference>
<evidence type="ECO:0000313" key="15">
    <source>
        <dbReference type="Proteomes" id="UP000077787"/>
    </source>
</evidence>
<keyword evidence="2" id="KW-0145">Chemotaxis</keyword>
<keyword evidence="5 10" id="KW-0472">Membrane</keyword>
<dbReference type="SMART" id="SM00304">
    <property type="entry name" value="HAMP"/>
    <property type="match status" value="2"/>
</dbReference>
<dbReference type="SMART" id="SM00283">
    <property type="entry name" value="MA"/>
    <property type="match status" value="1"/>
</dbReference>
<dbReference type="PROSITE" id="PS50885">
    <property type="entry name" value="HAMP"/>
    <property type="match status" value="1"/>
</dbReference>
<evidence type="ECO:0000256" key="4">
    <source>
        <dbReference type="ARBA" id="ARBA00022989"/>
    </source>
</evidence>
<organism evidence="14 15">
    <name type="scientific">Stutzerimonas stutzeri</name>
    <name type="common">Pseudomonas stutzeri</name>
    <dbReference type="NCBI Taxonomy" id="316"/>
    <lineage>
        <taxon>Bacteria</taxon>
        <taxon>Pseudomonadati</taxon>
        <taxon>Pseudomonadota</taxon>
        <taxon>Gammaproteobacteria</taxon>
        <taxon>Pseudomonadales</taxon>
        <taxon>Pseudomonadaceae</taxon>
        <taxon>Stutzerimonas</taxon>
    </lineage>
</organism>
<feature type="transmembrane region" description="Helical" evidence="10">
    <location>
        <begin position="17"/>
        <end position="36"/>
    </location>
</feature>